<protein>
    <submittedName>
        <fullName evidence="1">Uncharacterized protein</fullName>
    </submittedName>
</protein>
<name>A0A0F9T3T5_9ZZZZ</name>
<sequence>MDWITQEQAKQAAEQGELPSLECSLEHHQQGRDATKLELIMAIENGNCSMGGQLCACCSKYRLISSAGSCKDCPLEEATEIHQKLGQLIAYAKRKQENKKC</sequence>
<proteinExistence type="predicted"/>
<gene>
    <name evidence="1" type="ORF">LCGC14_0376080</name>
</gene>
<evidence type="ECO:0000313" key="1">
    <source>
        <dbReference type="EMBL" id="KKN75900.1"/>
    </source>
</evidence>
<comment type="caution">
    <text evidence="1">The sequence shown here is derived from an EMBL/GenBank/DDBJ whole genome shotgun (WGS) entry which is preliminary data.</text>
</comment>
<dbReference type="AlphaFoldDB" id="A0A0F9T3T5"/>
<dbReference type="EMBL" id="LAZR01000302">
    <property type="protein sequence ID" value="KKN75900.1"/>
    <property type="molecule type" value="Genomic_DNA"/>
</dbReference>
<organism evidence="1">
    <name type="scientific">marine sediment metagenome</name>
    <dbReference type="NCBI Taxonomy" id="412755"/>
    <lineage>
        <taxon>unclassified sequences</taxon>
        <taxon>metagenomes</taxon>
        <taxon>ecological metagenomes</taxon>
    </lineage>
</organism>
<reference evidence="1" key="1">
    <citation type="journal article" date="2015" name="Nature">
        <title>Complex archaea that bridge the gap between prokaryotes and eukaryotes.</title>
        <authorList>
            <person name="Spang A."/>
            <person name="Saw J.H."/>
            <person name="Jorgensen S.L."/>
            <person name="Zaremba-Niedzwiedzka K."/>
            <person name="Martijn J."/>
            <person name="Lind A.E."/>
            <person name="van Eijk R."/>
            <person name="Schleper C."/>
            <person name="Guy L."/>
            <person name="Ettema T.J."/>
        </authorList>
    </citation>
    <scope>NUCLEOTIDE SEQUENCE</scope>
</reference>
<accession>A0A0F9T3T5</accession>